<protein>
    <submittedName>
        <fullName evidence="2">Uncharacterized protein</fullName>
    </submittedName>
</protein>
<keyword evidence="3" id="KW-1185">Reference proteome</keyword>
<dbReference type="InterPro" id="IPR045596">
    <property type="entry name" value="DUF6459"/>
</dbReference>
<dbReference type="AlphaFoldDB" id="A0A1H2L9H8"/>
<reference evidence="3" key="1">
    <citation type="submission" date="2016-10" db="EMBL/GenBank/DDBJ databases">
        <authorList>
            <person name="Varghese N."/>
            <person name="Submissions S."/>
        </authorList>
    </citation>
    <scope>NUCLEOTIDE SEQUENCE [LARGE SCALE GENOMIC DNA]</scope>
    <source>
        <strain evidence="3">DSM 10002</strain>
    </source>
</reference>
<name>A0A1H2L9H8_9ACTO</name>
<feature type="compositionally biased region" description="Polar residues" evidence="1">
    <location>
        <begin position="38"/>
        <end position="47"/>
    </location>
</feature>
<organism evidence="2 3">
    <name type="scientific">Arcanobacterium phocae</name>
    <dbReference type="NCBI Taxonomy" id="131112"/>
    <lineage>
        <taxon>Bacteria</taxon>
        <taxon>Bacillati</taxon>
        <taxon>Actinomycetota</taxon>
        <taxon>Actinomycetes</taxon>
        <taxon>Actinomycetales</taxon>
        <taxon>Actinomycetaceae</taxon>
        <taxon>Arcanobacterium</taxon>
    </lineage>
</organism>
<dbReference type="STRING" id="131112.SAMN04489737_0130"/>
<dbReference type="Proteomes" id="UP000214355">
    <property type="component" value="Chromosome I"/>
</dbReference>
<dbReference type="EMBL" id="LT629804">
    <property type="protein sequence ID" value="SDU77697.1"/>
    <property type="molecule type" value="Genomic_DNA"/>
</dbReference>
<evidence type="ECO:0000313" key="3">
    <source>
        <dbReference type="Proteomes" id="UP000214355"/>
    </source>
</evidence>
<sequence length="190" mass="21342">MSSVLDTSPVCYESPRFTPIQNSSLPALSPLKSHKQHSPSTIPTSSPEDPYDRLTIFVKAQQPIDFDDDDRFALDRPLPTDIVPATTFSARIVGQAIEVLHGHRPVRQLQSWLASGVYRALVSRAGLNQRLHGPAPQTSRPVIRRIHVNHPRRRIAEVSVVVHDGFRIRAVALRLEIHRNHWIVTALEIA</sequence>
<feature type="region of interest" description="Disordered" evidence="1">
    <location>
        <begin position="1"/>
        <end position="50"/>
    </location>
</feature>
<accession>A0A1H2L9H8</accession>
<proteinExistence type="predicted"/>
<evidence type="ECO:0000313" key="2">
    <source>
        <dbReference type="EMBL" id="SDU77697.1"/>
    </source>
</evidence>
<gene>
    <name evidence="2" type="ORF">SAMN04489737_0130</name>
</gene>
<dbReference type="Pfam" id="PF20060">
    <property type="entry name" value="DUF6459"/>
    <property type="match status" value="1"/>
</dbReference>
<evidence type="ECO:0000256" key="1">
    <source>
        <dbReference type="SAM" id="MobiDB-lite"/>
    </source>
</evidence>